<dbReference type="PROSITE" id="PS52015">
    <property type="entry name" value="TONB_CTD"/>
    <property type="match status" value="1"/>
</dbReference>
<evidence type="ECO:0000256" key="5">
    <source>
        <dbReference type="ARBA" id="ARBA00022519"/>
    </source>
</evidence>
<name>A0A3E4KJK0_PHOVU</name>
<dbReference type="GeneID" id="5303937"/>
<gene>
    <name evidence="13" type="ORF">GAY76_19250</name>
    <name evidence="12" type="ORF">GAZ06_11130</name>
    <name evidence="11" type="ORF">GAZ09_10890</name>
    <name evidence="14" type="ORF">HUV05_11075</name>
    <name evidence="15" type="ORF">VIC01_02571</name>
</gene>
<feature type="domain" description="TonB C-terminal" evidence="10">
    <location>
        <begin position="371"/>
        <end position="461"/>
    </location>
</feature>
<dbReference type="EMBL" id="JABWDJ010000039">
    <property type="protein sequence ID" value="NVB74051.1"/>
    <property type="molecule type" value="Genomic_DNA"/>
</dbReference>
<reference evidence="14 20" key="4">
    <citation type="submission" date="2020-07" db="EMBL/GenBank/DDBJ databases">
        <title>Bacterial metabolism rescues the inhibition of intestinal drug absorption by food and drug additives.</title>
        <authorList>
            <person name="Zou L."/>
            <person name="Spanogiannopoulos P."/>
            <person name="Chien H.-C."/>
            <person name="Pieper L.M."/>
            <person name="Cai W."/>
            <person name="Khuri N."/>
            <person name="Pottel J."/>
            <person name="Vora B."/>
            <person name="Ni Z."/>
            <person name="Tsakalozou E."/>
            <person name="Zhang W."/>
            <person name="Shoichet B.K."/>
            <person name="Giacomini K.M."/>
            <person name="Turnbaugh P.J."/>
        </authorList>
    </citation>
    <scope>NUCLEOTIDE SEQUENCE [LARGE SCALE GENOMIC DNA]</scope>
    <source>
        <strain evidence="14 20">B33</strain>
    </source>
</reference>
<dbReference type="Proteomes" id="UP000483142">
    <property type="component" value="Unassembled WGS sequence"/>
</dbReference>
<evidence type="ECO:0000313" key="13">
    <source>
        <dbReference type="EMBL" id="KAB6568372.1"/>
    </source>
</evidence>
<evidence type="ECO:0000256" key="2">
    <source>
        <dbReference type="ARBA" id="ARBA00006555"/>
    </source>
</evidence>
<accession>A0A3E4KJK0</accession>
<dbReference type="AlphaFoldDB" id="A0A3E4KJK0"/>
<dbReference type="GO" id="GO:0098797">
    <property type="term" value="C:plasma membrane protein complex"/>
    <property type="evidence" value="ECO:0007669"/>
    <property type="project" value="TreeGrafter"/>
</dbReference>
<comment type="subcellular location">
    <subcellularLocation>
        <location evidence="1">Cell inner membrane</location>
        <topology evidence="1">Single-pass membrane protein</topology>
        <orientation evidence="1">Periplasmic side</orientation>
    </subcellularLocation>
</comment>
<dbReference type="Pfam" id="PF03544">
    <property type="entry name" value="TonB_C"/>
    <property type="match status" value="1"/>
</dbReference>
<dbReference type="InterPro" id="IPR006260">
    <property type="entry name" value="TonB/TolA_C"/>
</dbReference>
<dbReference type="NCBIfam" id="TIGR01352">
    <property type="entry name" value="tonB_Cterm"/>
    <property type="match status" value="1"/>
</dbReference>
<dbReference type="Proteomes" id="UP000468344">
    <property type="component" value="Unassembled WGS sequence"/>
</dbReference>
<dbReference type="PANTHER" id="PTHR33446">
    <property type="entry name" value="PROTEIN TONB-RELATED"/>
    <property type="match status" value="1"/>
</dbReference>
<evidence type="ECO:0000256" key="3">
    <source>
        <dbReference type="ARBA" id="ARBA00022448"/>
    </source>
</evidence>
<dbReference type="PANTHER" id="PTHR33446:SF2">
    <property type="entry name" value="PROTEIN TONB"/>
    <property type="match status" value="1"/>
</dbReference>
<dbReference type="PROSITE" id="PS51257">
    <property type="entry name" value="PROKAR_LIPOPROTEIN"/>
    <property type="match status" value="1"/>
</dbReference>
<evidence type="ECO:0000313" key="17">
    <source>
        <dbReference type="Proteomes" id="UP000462922"/>
    </source>
</evidence>
<evidence type="ECO:0000256" key="4">
    <source>
        <dbReference type="ARBA" id="ARBA00022475"/>
    </source>
</evidence>
<evidence type="ECO:0000256" key="9">
    <source>
        <dbReference type="ARBA" id="ARBA00023136"/>
    </source>
</evidence>
<keyword evidence="4" id="KW-1003">Cell membrane</keyword>
<evidence type="ECO:0000256" key="7">
    <source>
        <dbReference type="ARBA" id="ARBA00022927"/>
    </source>
</evidence>
<dbReference type="Pfam" id="PF20251">
    <property type="entry name" value="Big_14"/>
    <property type="match status" value="1"/>
</dbReference>
<dbReference type="Proteomes" id="UP000326091">
    <property type="component" value="Chromosome"/>
</dbReference>
<dbReference type="GO" id="GO:0031992">
    <property type="term" value="F:energy transducer activity"/>
    <property type="evidence" value="ECO:0007669"/>
    <property type="project" value="TreeGrafter"/>
</dbReference>
<keyword evidence="8" id="KW-1133">Transmembrane helix</keyword>
<comment type="similarity">
    <text evidence="2">Belongs to the TonB family.</text>
</comment>
<evidence type="ECO:0000313" key="20">
    <source>
        <dbReference type="Proteomes" id="UP000524321"/>
    </source>
</evidence>
<evidence type="ECO:0000313" key="19">
    <source>
        <dbReference type="Proteomes" id="UP000483142"/>
    </source>
</evidence>
<keyword evidence="6" id="KW-0812">Transmembrane</keyword>
<organism evidence="14 20">
    <name type="scientific">Phocaeicola vulgatus</name>
    <name type="common">Bacteroides vulgatus</name>
    <dbReference type="NCBI Taxonomy" id="821"/>
    <lineage>
        <taxon>Bacteria</taxon>
        <taxon>Pseudomonadati</taxon>
        <taxon>Bacteroidota</taxon>
        <taxon>Bacteroidia</taxon>
        <taxon>Bacteroidales</taxon>
        <taxon>Bacteroidaceae</taxon>
        <taxon>Phocaeicola</taxon>
    </lineage>
</organism>
<dbReference type="Proteomes" id="UP000524321">
    <property type="component" value="Unassembled WGS sequence"/>
</dbReference>
<dbReference type="EMBL" id="CP043529">
    <property type="protein sequence ID" value="QEW36999.1"/>
    <property type="molecule type" value="Genomic_DNA"/>
</dbReference>
<dbReference type="SUPFAM" id="SSF74653">
    <property type="entry name" value="TolA/TonB C-terminal domain"/>
    <property type="match status" value="1"/>
</dbReference>
<keyword evidence="5" id="KW-0997">Cell inner membrane</keyword>
<evidence type="ECO:0000313" key="18">
    <source>
        <dbReference type="Proteomes" id="UP000468344"/>
    </source>
</evidence>
<dbReference type="EMBL" id="WDBY01000019">
    <property type="protein sequence ID" value="KAB6477547.1"/>
    <property type="molecule type" value="Genomic_DNA"/>
</dbReference>
<dbReference type="Gene3D" id="3.30.1150.10">
    <property type="match status" value="1"/>
</dbReference>
<dbReference type="EMBL" id="WDAX01000060">
    <property type="protein sequence ID" value="KAB6568372.1"/>
    <property type="molecule type" value="Genomic_DNA"/>
</dbReference>
<evidence type="ECO:0000313" key="15">
    <source>
        <dbReference type="EMBL" id="QEW36999.1"/>
    </source>
</evidence>
<keyword evidence="3" id="KW-0813">Transport</keyword>
<dbReference type="Proteomes" id="UP000462922">
    <property type="component" value="Unassembled WGS sequence"/>
</dbReference>
<keyword evidence="7" id="KW-0653">Protein transport</keyword>
<evidence type="ECO:0000313" key="11">
    <source>
        <dbReference type="EMBL" id="KAB6452683.1"/>
    </source>
</evidence>
<evidence type="ECO:0000256" key="1">
    <source>
        <dbReference type="ARBA" id="ARBA00004383"/>
    </source>
</evidence>
<dbReference type="InterPro" id="IPR037682">
    <property type="entry name" value="TonB_C"/>
</dbReference>
<reference evidence="15 16" key="2">
    <citation type="submission" date="2019-09" db="EMBL/GenBank/DDBJ databases">
        <title>Commensal-derived Metabolites Govern Vibrio cholerae Pathogenesis in Host.</title>
        <authorList>
            <person name="Yoon S.S."/>
            <person name="Yoon M.Y."/>
        </authorList>
    </citation>
    <scope>NUCLEOTIDE SEQUENCE [LARGE SCALE GENOMIC DNA]</scope>
    <source>
        <strain evidence="15 16">VIC01</strain>
    </source>
</reference>
<dbReference type="InterPro" id="IPR051045">
    <property type="entry name" value="TonB-dependent_transducer"/>
</dbReference>
<evidence type="ECO:0000259" key="10">
    <source>
        <dbReference type="PROSITE" id="PS52015"/>
    </source>
</evidence>
<proteinExistence type="inferred from homology"/>
<protein>
    <submittedName>
        <fullName evidence="14">Energy transducer TonB</fullName>
    </submittedName>
</protein>
<keyword evidence="9" id="KW-0472">Membrane</keyword>
<dbReference type="GO" id="GO:0055085">
    <property type="term" value="P:transmembrane transport"/>
    <property type="evidence" value="ECO:0007669"/>
    <property type="project" value="InterPro"/>
</dbReference>
<dbReference type="InterPro" id="IPR046878">
    <property type="entry name" value="Big_14"/>
</dbReference>
<evidence type="ECO:0000313" key="14">
    <source>
        <dbReference type="EMBL" id="NVB74051.1"/>
    </source>
</evidence>
<dbReference type="EMBL" id="WDBZ01000020">
    <property type="protein sequence ID" value="KAB6452683.1"/>
    <property type="molecule type" value="Genomic_DNA"/>
</dbReference>
<evidence type="ECO:0000313" key="12">
    <source>
        <dbReference type="EMBL" id="KAB6477547.1"/>
    </source>
</evidence>
<sequence>MKTKIWVGVLFYSFMGCANKAPKSNLTSKLDSTGEAVYFVEDTVVDQSAGLQVIEALSRVYGNDPNSIGGFIGSPRCPSFLEGMFFDGSTLVFQVRGDTAHARRILESTAGSKAFRLEQVTESNYSQQQLMSIVDELNQRFDTLTDKKLKNNMTSWGVGLRNVEVRFILNTPEARQAFREKLMDSPAIRFEGPEQPIINERISITDTLGISLHPEYSVYSTEASTASFVLLNQGNKNIMCGEHYFITYEDENGTWRALPINDAAIDIGYMVLPGGHHLFTANLYPEVHSNKPGRYRFFYEVMLDADTPLRHDILMMTEFRLTDNKQEIKNAIRIEIPQKPDNYGAGFIPTQAPPKEDEVYHVVDDMPEFPGGMDKLLQFINDNMQYPTKAQTEGIQGKVIVQFIIDEDGYIIEPNIVRSVESSLDNEALRLIKMLPKWKPGTLKGKAIKVKYTVPVAFKLK</sequence>
<evidence type="ECO:0000256" key="6">
    <source>
        <dbReference type="ARBA" id="ARBA00022692"/>
    </source>
</evidence>
<dbReference type="RefSeq" id="WP_005846784.1">
    <property type="nucleotide sequence ID" value="NZ_CAXSLB010000011.1"/>
</dbReference>
<dbReference type="GO" id="GO:0015031">
    <property type="term" value="P:protein transport"/>
    <property type="evidence" value="ECO:0007669"/>
    <property type="project" value="UniProtKB-KW"/>
</dbReference>
<dbReference type="FunFam" id="3.30.1150.10:FF:000002">
    <property type="entry name" value="Energy transducer TonB"/>
    <property type="match status" value="1"/>
</dbReference>
<reference evidence="17 18" key="1">
    <citation type="journal article" date="2019" name="Nat. Med.">
        <title>A library of human gut bacterial isolates paired with longitudinal multiomics data enables mechanistic microbiome research.</title>
        <authorList>
            <person name="Poyet M."/>
            <person name="Groussin M."/>
            <person name="Gibbons S.M."/>
            <person name="Avila-Pacheco J."/>
            <person name="Jiang X."/>
            <person name="Kearney S.M."/>
            <person name="Perrotta A.R."/>
            <person name="Berdy B."/>
            <person name="Zhao S."/>
            <person name="Lieberman T.D."/>
            <person name="Swanson P.K."/>
            <person name="Smith M."/>
            <person name="Roesemann S."/>
            <person name="Alexander J.E."/>
            <person name="Rich S.A."/>
            <person name="Livny J."/>
            <person name="Vlamakis H."/>
            <person name="Clish C."/>
            <person name="Bullock K."/>
            <person name="Deik A."/>
            <person name="Scott J."/>
            <person name="Pierce K.A."/>
            <person name="Xavier R.J."/>
            <person name="Alm E.J."/>
        </authorList>
    </citation>
    <scope>NUCLEOTIDE SEQUENCE [LARGE SCALE GENOMIC DNA]</scope>
    <source>
        <strain evidence="13 17">BIOML-A110</strain>
        <strain evidence="12 18">BIOML-A140</strain>
        <strain evidence="11 19">BIOML-A141</strain>
    </source>
</reference>
<evidence type="ECO:0000313" key="16">
    <source>
        <dbReference type="Proteomes" id="UP000326091"/>
    </source>
</evidence>
<reference evidence="14 20" key="3">
    <citation type="submission" date="2020-04" db="EMBL/GenBank/DDBJ databases">
        <authorList>
            <person name="Pieper L."/>
        </authorList>
    </citation>
    <scope>NUCLEOTIDE SEQUENCE [LARGE SCALE GENOMIC DNA]</scope>
    <source>
        <strain evidence="14 20">B33</strain>
    </source>
</reference>
<evidence type="ECO:0000256" key="8">
    <source>
        <dbReference type="ARBA" id="ARBA00022989"/>
    </source>
</evidence>